<name>A0ABM8Z5J3_9LACO</name>
<evidence type="ECO:0000256" key="2">
    <source>
        <dbReference type="ARBA" id="ARBA00022475"/>
    </source>
</evidence>
<gene>
    <name evidence="11" type="primary">crcB_2</name>
    <name evidence="10" type="synonym">crcB</name>
    <name evidence="10" type="synonym">fluC</name>
    <name evidence="11" type="ORF">WFA24289_00944</name>
</gene>
<feature type="transmembrane region" description="Helical" evidence="10">
    <location>
        <begin position="63"/>
        <end position="82"/>
    </location>
</feature>
<keyword evidence="10" id="KW-0915">Sodium</keyword>
<dbReference type="Proteomes" id="UP000789707">
    <property type="component" value="Unassembled WGS sequence"/>
</dbReference>
<dbReference type="RefSeq" id="WP_230096676.1">
    <property type="nucleotide sequence ID" value="NZ_CAKKNS010000003.1"/>
</dbReference>
<evidence type="ECO:0000256" key="6">
    <source>
        <dbReference type="ARBA" id="ARBA00023303"/>
    </source>
</evidence>
<keyword evidence="4 10" id="KW-1133">Transmembrane helix</keyword>
<sequence>MKKKILAVLIGGFIGGGLREAIEMALATPTFPWATLVINLTGAFMLSFLNYKINTRWAMPPAVATGLTTGIVGSYTTYSTLILENNQLIINHHIGLALLYLVVSFGGGLLATILGMRVGGKHV</sequence>
<evidence type="ECO:0000256" key="1">
    <source>
        <dbReference type="ARBA" id="ARBA00004651"/>
    </source>
</evidence>
<keyword evidence="10" id="KW-0479">Metal-binding</keyword>
<feature type="transmembrane region" description="Helical" evidence="10">
    <location>
        <begin position="94"/>
        <end position="116"/>
    </location>
</feature>
<reference evidence="11 12" key="1">
    <citation type="submission" date="2021-11" db="EMBL/GenBank/DDBJ databases">
        <authorList>
            <person name="Depoorter E."/>
        </authorList>
    </citation>
    <scope>NUCLEOTIDE SEQUENCE [LARGE SCALE GENOMIC DNA]</scope>
    <source>
        <strain evidence="11 12">LMG 24289</strain>
    </source>
</reference>
<dbReference type="PANTHER" id="PTHR28259">
    <property type="entry name" value="FLUORIDE EXPORT PROTEIN 1-RELATED"/>
    <property type="match status" value="1"/>
</dbReference>
<keyword evidence="10" id="KW-0406">Ion transport</keyword>
<evidence type="ECO:0000256" key="4">
    <source>
        <dbReference type="ARBA" id="ARBA00022989"/>
    </source>
</evidence>
<keyword evidence="6 10" id="KW-0407">Ion channel</keyword>
<dbReference type="Pfam" id="PF02537">
    <property type="entry name" value="CRCB"/>
    <property type="match status" value="1"/>
</dbReference>
<protein>
    <recommendedName>
        <fullName evidence="10">Fluoride-specific ion channel FluC</fullName>
    </recommendedName>
</protein>
<keyword evidence="10" id="KW-0813">Transport</keyword>
<evidence type="ECO:0000256" key="10">
    <source>
        <dbReference type="HAMAP-Rule" id="MF_00454"/>
    </source>
</evidence>
<comment type="catalytic activity">
    <reaction evidence="8">
        <text>fluoride(in) = fluoride(out)</text>
        <dbReference type="Rhea" id="RHEA:76159"/>
        <dbReference type="ChEBI" id="CHEBI:17051"/>
    </reaction>
    <physiologicalReaction direction="left-to-right" evidence="8">
        <dbReference type="Rhea" id="RHEA:76160"/>
    </physiologicalReaction>
</comment>
<evidence type="ECO:0000256" key="5">
    <source>
        <dbReference type="ARBA" id="ARBA00023136"/>
    </source>
</evidence>
<organism evidence="11 12">
    <name type="scientific">Periweissella fabaria</name>
    <dbReference type="NCBI Taxonomy" id="546157"/>
    <lineage>
        <taxon>Bacteria</taxon>
        <taxon>Bacillati</taxon>
        <taxon>Bacillota</taxon>
        <taxon>Bacilli</taxon>
        <taxon>Lactobacillales</taxon>
        <taxon>Lactobacillaceae</taxon>
        <taxon>Periweissella</taxon>
    </lineage>
</organism>
<evidence type="ECO:0000256" key="9">
    <source>
        <dbReference type="ARBA" id="ARBA00049940"/>
    </source>
</evidence>
<comment type="caution">
    <text evidence="11">The sequence shown here is derived from an EMBL/GenBank/DDBJ whole genome shotgun (WGS) entry which is preliminary data.</text>
</comment>
<keyword evidence="12" id="KW-1185">Reference proteome</keyword>
<feature type="binding site" evidence="10">
    <location>
        <position position="76"/>
    </location>
    <ligand>
        <name>Na(+)</name>
        <dbReference type="ChEBI" id="CHEBI:29101"/>
        <note>structural</note>
    </ligand>
</feature>
<dbReference type="InterPro" id="IPR003691">
    <property type="entry name" value="FluC"/>
</dbReference>
<proteinExistence type="inferred from homology"/>
<comment type="similarity">
    <text evidence="7 10">Belongs to the fluoride channel Fluc/FEX (TC 1.A.43) family.</text>
</comment>
<evidence type="ECO:0000313" key="12">
    <source>
        <dbReference type="Proteomes" id="UP000789707"/>
    </source>
</evidence>
<keyword evidence="2 10" id="KW-1003">Cell membrane</keyword>
<feature type="binding site" evidence="10">
    <location>
        <position position="73"/>
    </location>
    <ligand>
        <name>Na(+)</name>
        <dbReference type="ChEBI" id="CHEBI:29101"/>
        <note>structural</note>
    </ligand>
</feature>
<feature type="transmembrane region" description="Helical" evidence="10">
    <location>
        <begin position="31"/>
        <end position="51"/>
    </location>
</feature>
<evidence type="ECO:0000256" key="7">
    <source>
        <dbReference type="ARBA" id="ARBA00035120"/>
    </source>
</evidence>
<dbReference type="HAMAP" id="MF_00454">
    <property type="entry name" value="FluC"/>
    <property type="match status" value="1"/>
</dbReference>
<evidence type="ECO:0000256" key="3">
    <source>
        <dbReference type="ARBA" id="ARBA00022692"/>
    </source>
</evidence>
<comment type="activity regulation">
    <text evidence="10">Na(+) is not transported, but it plays an essential structural role and its presence is essential for fluoride channel function.</text>
</comment>
<dbReference type="PANTHER" id="PTHR28259:SF1">
    <property type="entry name" value="FLUORIDE EXPORT PROTEIN 1-RELATED"/>
    <property type="match status" value="1"/>
</dbReference>
<comment type="subcellular location">
    <subcellularLocation>
        <location evidence="1 10">Cell membrane</location>
        <topology evidence="1 10">Multi-pass membrane protein</topology>
    </subcellularLocation>
</comment>
<accession>A0ABM8Z5J3</accession>
<dbReference type="EMBL" id="CAKKNS010000003">
    <property type="protein sequence ID" value="CAH0416636.1"/>
    <property type="molecule type" value="Genomic_DNA"/>
</dbReference>
<comment type="function">
    <text evidence="9 10">Fluoride-specific ion channel. Important for reducing fluoride concentration in the cell, thus reducing its toxicity.</text>
</comment>
<keyword evidence="5 10" id="KW-0472">Membrane</keyword>
<evidence type="ECO:0000313" key="11">
    <source>
        <dbReference type="EMBL" id="CAH0416636.1"/>
    </source>
</evidence>
<evidence type="ECO:0000256" key="8">
    <source>
        <dbReference type="ARBA" id="ARBA00035585"/>
    </source>
</evidence>
<keyword evidence="3 10" id="KW-0812">Transmembrane</keyword>